<evidence type="ECO:0000256" key="2">
    <source>
        <dbReference type="ARBA" id="ARBA00007613"/>
    </source>
</evidence>
<sequence>MVASKPVHIHRNAVLRGCLALAGAACAAHAGAQAPAAIELSFDQASERLQQVSDALRAAEANLAGKHELAEATRHLRLPEVTGELRRLELQKTLELPLGSLAPVAEEYGIGSPLVFSERAWHTRPIVTATLPIYTGGMIPAAQQAADAARRQADAERDLQSQSLLVPLVRMYFGQQLAQEVLEVRQDTREGLDRHLRDATRLEDAGFISRAQRLQAGVARDRGERELERARNDLASIQAGLATLLRAGADVRSTTGLFVSRAPAGSLDEFVQAALHGHPQIARLRAMVEQARQGIRVQQAKLKPQIYAFGQYDFKRGDALLTEPDWVFGIGLKYTFLSGNGRLHQVAAAREQHEQAESALREAENQLTIAVTQSWHEVETTRHQFRLLDSAIEQAQENLRLQELSFREGQATSLDVIDARLALAGARVERLQAAYQYDLALALLLERSGQASRYLDYLHKADEVHLP</sequence>
<dbReference type="Proteomes" id="UP001459204">
    <property type="component" value="Unassembled WGS sequence"/>
</dbReference>
<keyword evidence="9" id="KW-0732">Signal</keyword>
<keyword evidence="8" id="KW-0175">Coiled coil</keyword>
<keyword evidence="3" id="KW-0813">Transport</keyword>
<evidence type="ECO:0000256" key="1">
    <source>
        <dbReference type="ARBA" id="ARBA00004442"/>
    </source>
</evidence>
<evidence type="ECO:0000256" key="6">
    <source>
        <dbReference type="ARBA" id="ARBA00023136"/>
    </source>
</evidence>
<protein>
    <submittedName>
        <fullName evidence="10">TolC family protein</fullName>
    </submittedName>
</protein>
<evidence type="ECO:0000313" key="10">
    <source>
        <dbReference type="EMBL" id="MEL1264845.1"/>
    </source>
</evidence>
<keyword evidence="11" id="KW-1185">Reference proteome</keyword>
<dbReference type="SUPFAM" id="SSF56954">
    <property type="entry name" value="Outer membrane efflux proteins (OEP)"/>
    <property type="match status" value="1"/>
</dbReference>
<dbReference type="InterPro" id="IPR003423">
    <property type="entry name" value="OMP_efflux"/>
</dbReference>
<proteinExistence type="inferred from homology"/>
<dbReference type="Gene3D" id="1.20.1600.10">
    <property type="entry name" value="Outer membrane efflux proteins (OEP)"/>
    <property type="match status" value="1"/>
</dbReference>
<keyword evidence="7" id="KW-0998">Cell outer membrane</keyword>
<evidence type="ECO:0000256" key="3">
    <source>
        <dbReference type="ARBA" id="ARBA00022448"/>
    </source>
</evidence>
<evidence type="ECO:0000313" key="11">
    <source>
        <dbReference type="Proteomes" id="UP001459204"/>
    </source>
</evidence>
<feature type="chain" id="PRO_5046002643" evidence="9">
    <location>
        <begin position="31"/>
        <end position="467"/>
    </location>
</feature>
<evidence type="ECO:0000256" key="5">
    <source>
        <dbReference type="ARBA" id="ARBA00022692"/>
    </source>
</evidence>
<feature type="coiled-coil region" evidence="8">
    <location>
        <begin position="220"/>
        <end position="247"/>
    </location>
</feature>
<feature type="signal peptide" evidence="9">
    <location>
        <begin position="1"/>
        <end position="30"/>
    </location>
</feature>
<dbReference type="InterPro" id="IPR051906">
    <property type="entry name" value="TolC-like"/>
</dbReference>
<keyword evidence="4" id="KW-1134">Transmembrane beta strand</keyword>
<dbReference type="EMBL" id="JBBWWT010000004">
    <property type="protein sequence ID" value="MEL1264845.1"/>
    <property type="molecule type" value="Genomic_DNA"/>
</dbReference>
<feature type="coiled-coil region" evidence="8">
    <location>
        <begin position="346"/>
        <end position="373"/>
    </location>
</feature>
<evidence type="ECO:0000256" key="8">
    <source>
        <dbReference type="SAM" id="Coils"/>
    </source>
</evidence>
<reference evidence="10 11" key="1">
    <citation type="submission" date="2024-04" db="EMBL/GenBank/DDBJ databases">
        <title>Draft genome sequence of Pseudoxanthomonas putridarboris WD12.</title>
        <authorList>
            <person name="Oh J."/>
        </authorList>
    </citation>
    <scope>NUCLEOTIDE SEQUENCE [LARGE SCALE GENOMIC DNA]</scope>
    <source>
        <strain evidence="10 11">WD12</strain>
    </source>
</reference>
<keyword evidence="6" id="KW-0472">Membrane</keyword>
<dbReference type="RefSeq" id="WP_341726031.1">
    <property type="nucleotide sequence ID" value="NZ_JBBWWT010000004.1"/>
</dbReference>
<comment type="caution">
    <text evidence="10">The sequence shown here is derived from an EMBL/GenBank/DDBJ whole genome shotgun (WGS) entry which is preliminary data.</text>
</comment>
<gene>
    <name evidence="10" type="ORF">AAD027_10765</name>
</gene>
<dbReference type="PANTHER" id="PTHR30026:SF5">
    <property type="entry name" value="ABC-TYPE EFFLUX SYSTEM SECRETIN COMPONENT"/>
    <property type="match status" value="1"/>
</dbReference>
<organism evidence="10 11">
    <name type="scientific">Pseudoxanthomonas putridarboris</name>
    <dbReference type="NCBI Taxonomy" id="752605"/>
    <lineage>
        <taxon>Bacteria</taxon>
        <taxon>Pseudomonadati</taxon>
        <taxon>Pseudomonadota</taxon>
        <taxon>Gammaproteobacteria</taxon>
        <taxon>Lysobacterales</taxon>
        <taxon>Lysobacteraceae</taxon>
        <taxon>Pseudoxanthomonas</taxon>
    </lineage>
</organism>
<evidence type="ECO:0000256" key="9">
    <source>
        <dbReference type="SAM" id="SignalP"/>
    </source>
</evidence>
<comment type="subcellular location">
    <subcellularLocation>
        <location evidence="1">Cell outer membrane</location>
    </subcellularLocation>
</comment>
<dbReference type="PANTHER" id="PTHR30026">
    <property type="entry name" value="OUTER MEMBRANE PROTEIN TOLC"/>
    <property type="match status" value="1"/>
</dbReference>
<comment type="similarity">
    <text evidence="2">Belongs to the outer membrane factor (OMF) (TC 1.B.17) family.</text>
</comment>
<keyword evidence="5" id="KW-0812">Transmembrane</keyword>
<evidence type="ECO:0000256" key="4">
    <source>
        <dbReference type="ARBA" id="ARBA00022452"/>
    </source>
</evidence>
<accession>A0ABU9J1L6</accession>
<evidence type="ECO:0000256" key="7">
    <source>
        <dbReference type="ARBA" id="ARBA00023237"/>
    </source>
</evidence>
<name>A0ABU9J1L6_9GAMM</name>
<dbReference type="Pfam" id="PF02321">
    <property type="entry name" value="OEP"/>
    <property type="match status" value="2"/>
</dbReference>